<dbReference type="InterPro" id="IPR050271">
    <property type="entry name" value="UDP-glycosyltransferase"/>
</dbReference>
<accession>A0A0K2T827</accession>
<dbReference type="PANTHER" id="PTHR48043:SF159">
    <property type="entry name" value="EG:EG0003.4 PROTEIN-RELATED"/>
    <property type="match status" value="1"/>
</dbReference>
<dbReference type="PANTHER" id="PTHR48043">
    <property type="entry name" value="EG:EG0003.4 PROTEIN-RELATED"/>
    <property type="match status" value="1"/>
</dbReference>
<evidence type="ECO:0000313" key="6">
    <source>
        <dbReference type="EMBL" id="CDW21940.1"/>
    </source>
</evidence>
<keyword evidence="5" id="KW-0732">Signal</keyword>
<keyword evidence="3" id="KW-0808">Transferase</keyword>
<name>A0A0K2T827_LEPSM</name>
<dbReference type="EMBL" id="HACA01004580">
    <property type="protein sequence ID" value="CDW21941.1"/>
    <property type="molecule type" value="Transcribed_RNA"/>
</dbReference>
<keyword evidence="2" id="KW-0328">Glycosyltransferase</keyword>
<feature type="signal peptide" evidence="5">
    <location>
        <begin position="1"/>
        <end position="23"/>
    </location>
</feature>
<evidence type="ECO:0000256" key="1">
    <source>
        <dbReference type="ARBA" id="ARBA00009995"/>
    </source>
</evidence>
<protein>
    <submittedName>
        <fullName evidence="6">Uncharacterized protein</fullName>
    </submittedName>
</protein>
<dbReference type="Gene3D" id="3.40.50.2000">
    <property type="entry name" value="Glycogen Phosphorylase B"/>
    <property type="match status" value="2"/>
</dbReference>
<comment type="similarity">
    <text evidence="1">Belongs to the UDP-glycosyltransferase family.</text>
</comment>
<feature type="chain" id="PRO_5013456349" evidence="5">
    <location>
        <begin position="24"/>
        <end position="558"/>
    </location>
</feature>
<reference evidence="6" key="1">
    <citation type="submission" date="2014-05" db="EMBL/GenBank/DDBJ databases">
        <authorList>
            <person name="Chronopoulou M."/>
        </authorList>
    </citation>
    <scope>NUCLEOTIDE SEQUENCE</scope>
    <source>
        <tissue evidence="6">Whole organism</tissue>
    </source>
</reference>
<evidence type="ECO:0000256" key="3">
    <source>
        <dbReference type="ARBA" id="ARBA00022679"/>
    </source>
</evidence>
<dbReference type="InterPro" id="IPR002213">
    <property type="entry name" value="UDP_glucos_trans"/>
</dbReference>
<organism evidence="6">
    <name type="scientific">Lepeophtheirus salmonis</name>
    <name type="common">Salmon louse</name>
    <name type="synonym">Caligus salmonis</name>
    <dbReference type="NCBI Taxonomy" id="72036"/>
    <lineage>
        <taxon>Eukaryota</taxon>
        <taxon>Metazoa</taxon>
        <taxon>Ecdysozoa</taxon>
        <taxon>Arthropoda</taxon>
        <taxon>Crustacea</taxon>
        <taxon>Multicrustacea</taxon>
        <taxon>Hexanauplia</taxon>
        <taxon>Copepoda</taxon>
        <taxon>Siphonostomatoida</taxon>
        <taxon>Caligidae</taxon>
        <taxon>Lepeophtheirus</taxon>
    </lineage>
</organism>
<dbReference type="OrthoDB" id="5835829at2759"/>
<keyword evidence="4" id="KW-0472">Membrane</keyword>
<dbReference type="Pfam" id="PF00201">
    <property type="entry name" value="UDPGT"/>
    <property type="match status" value="2"/>
</dbReference>
<evidence type="ECO:0000256" key="5">
    <source>
        <dbReference type="SAM" id="SignalP"/>
    </source>
</evidence>
<dbReference type="AlphaFoldDB" id="A0A0K2T827"/>
<evidence type="ECO:0000256" key="4">
    <source>
        <dbReference type="SAM" id="Phobius"/>
    </source>
</evidence>
<dbReference type="CDD" id="cd03784">
    <property type="entry name" value="GT1_Gtf-like"/>
    <property type="match status" value="1"/>
</dbReference>
<keyword evidence="4" id="KW-0812">Transmembrane</keyword>
<evidence type="ECO:0000256" key="2">
    <source>
        <dbReference type="ARBA" id="ARBA00022676"/>
    </source>
</evidence>
<dbReference type="SUPFAM" id="SSF53756">
    <property type="entry name" value="UDP-Glycosyltransferase/glycogen phosphorylase"/>
    <property type="match status" value="2"/>
</dbReference>
<dbReference type="GO" id="GO:0008194">
    <property type="term" value="F:UDP-glycosyltransferase activity"/>
    <property type="evidence" value="ECO:0007669"/>
    <property type="project" value="InterPro"/>
</dbReference>
<proteinExistence type="inferred from homology"/>
<keyword evidence="4" id="KW-1133">Transmembrane helix</keyword>
<dbReference type="EMBL" id="HACA01004579">
    <property type="protein sequence ID" value="CDW21940.1"/>
    <property type="molecule type" value="Transcribed_RNA"/>
</dbReference>
<sequence>MTTNPYVIVCTTLMLLWSPGVESKKLMFYYPMMSKSVLMTFVPLAKEMRNRGHEVTIVSPYVLGLSNISEISCDKDELFPKVSEKASKTILKGESIFQVYKIMMPVLETIIKESLTNDKMSQLLMDPTSEFDAVISDTSYINIAGVYLAHHFNASLVLYFTKMMSLPDMDDAMLQPHNPSYMPLPTLQYGTNLNFSERVINVLFHWLYYLLNNWMGIHMIEDILDEVLPNKNPQNRPRITELIKSPSLSLSLGHTLILDGNRPTVPNFVQIGMLNCHPLDYTQTMESKWRNIMDNAKNGVIFISFGTFLKSSEMLIEDRDIFINVISGLKETVIWKWDSEYLEEAPSNLHVSKWLPQKEILSHPNLRLFITHGGQASYQEILCFQKPAVSHPSELSNAIMNSLNSSFLYIQLFMPIRSDQFTNSNDGFRKGIGLVLPYKELSQESFSSALKTMLSDSIYKRNVEYWGSLIMDEKEHPMERAIWWLEYVMRHKPNKHLESPASHLNYFQIRLMDVYGFLGLCLSIGIYVSYKILRVCCGFILYCSRKLRMRDSSKRKVD</sequence>
<feature type="transmembrane region" description="Helical" evidence="4">
    <location>
        <begin position="514"/>
        <end position="542"/>
    </location>
</feature>